<dbReference type="Gene3D" id="1.20.1090.10">
    <property type="entry name" value="Dehydroquinate synthase-like - alpha domain"/>
    <property type="match status" value="1"/>
</dbReference>
<dbReference type="SUPFAM" id="SSF56796">
    <property type="entry name" value="Dehydroquinate synthase-like"/>
    <property type="match status" value="1"/>
</dbReference>
<dbReference type="CDD" id="cd08187">
    <property type="entry name" value="BDH"/>
    <property type="match status" value="1"/>
</dbReference>
<dbReference type="GO" id="GO:0005829">
    <property type="term" value="C:cytosol"/>
    <property type="evidence" value="ECO:0007669"/>
    <property type="project" value="TreeGrafter"/>
</dbReference>
<dbReference type="InterPro" id="IPR044731">
    <property type="entry name" value="BDH-like"/>
</dbReference>
<evidence type="ECO:0000259" key="4">
    <source>
        <dbReference type="Pfam" id="PF25137"/>
    </source>
</evidence>
<dbReference type="Pfam" id="PF00465">
    <property type="entry name" value="Fe-ADH"/>
    <property type="match status" value="1"/>
</dbReference>
<evidence type="ECO:0000313" key="6">
    <source>
        <dbReference type="Proteomes" id="UP000823633"/>
    </source>
</evidence>
<sequence>MGLSQYYTPTRVTFGQGAWKEVASQVRAQGAQKVLVHYGSCRIVDSGFLKSVTDILEEAGIGHIELGGVVPNPRLSLVRQGIELCRKEGVDLILAIGGGSVIDSAKCMGYGVVYDGDVWDFYCQKARPQASLPVGCILTMAAAGSEMSDSSVITNEEGLLKRGCNSDVCRLRFALMDPTLTYSLPARQTAAAIVDIMMHTMERFFTGQGSMPLTDELALRLLSTVMDAGRKALECPDDYNARASLMWASSLSHNGLMALGNGTKGDWACHQLEHELSGMYDVAHGAGLAALWPSWARYNLFVRPERIAQLGKALFGIGTSGDSIHDAEATITAMEDFYASIGMPTRISGLGVKLSDEDIAILADKCSFGSSRTIGDFRKLGRDDMAAIYSMAR</sequence>
<organism evidence="5 6">
    <name type="scientific">Candidatus Aphodenecus pullistercoris</name>
    <dbReference type="NCBI Taxonomy" id="2840669"/>
    <lineage>
        <taxon>Bacteria</taxon>
        <taxon>Pseudomonadati</taxon>
        <taxon>Spirochaetota</taxon>
        <taxon>Spirochaetia</taxon>
        <taxon>Spirochaetales</taxon>
        <taxon>Candidatus Aphodenecus</taxon>
    </lineage>
</organism>
<comment type="caution">
    <text evidence="5">The sequence shown here is derived from an EMBL/GenBank/DDBJ whole genome shotgun (WGS) entry which is preliminary data.</text>
</comment>
<evidence type="ECO:0000259" key="3">
    <source>
        <dbReference type="Pfam" id="PF00465"/>
    </source>
</evidence>
<dbReference type="GO" id="GO:1990002">
    <property type="term" value="F:methylglyoxal reductase (NADPH) (acetol producing) activity"/>
    <property type="evidence" value="ECO:0007669"/>
    <property type="project" value="TreeGrafter"/>
</dbReference>
<dbReference type="InterPro" id="IPR056798">
    <property type="entry name" value="ADH_Fe_C"/>
</dbReference>
<dbReference type="Pfam" id="PF25137">
    <property type="entry name" value="ADH_Fe_C"/>
    <property type="match status" value="1"/>
</dbReference>
<reference evidence="5" key="1">
    <citation type="submission" date="2020-10" db="EMBL/GenBank/DDBJ databases">
        <authorList>
            <person name="Gilroy R."/>
        </authorList>
    </citation>
    <scope>NUCLEOTIDE SEQUENCE</scope>
    <source>
        <strain evidence="5">11167</strain>
    </source>
</reference>
<protein>
    <submittedName>
        <fullName evidence="5">Iron-containing alcohol dehydrogenase</fullName>
    </submittedName>
</protein>
<dbReference type="Proteomes" id="UP000823633">
    <property type="component" value="Unassembled WGS sequence"/>
</dbReference>
<dbReference type="InterPro" id="IPR018211">
    <property type="entry name" value="ADH_Fe_CS"/>
</dbReference>
<dbReference type="FunFam" id="3.40.50.1970:FF:000003">
    <property type="entry name" value="Alcohol dehydrogenase, iron-containing"/>
    <property type="match status" value="1"/>
</dbReference>
<dbReference type="PANTHER" id="PTHR43633:SF1">
    <property type="entry name" value="ALCOHOL DEHYDROGENASE YQHD"/>
    <property type="match status" value="1"/>
</dbReference>
<gene>
    <name evidence="5" type="ORF">IAC42_03010</name>
</gene>
<name>A0A9D9E7E6_9SPIR</name>
<reference evidence="5" key="2">
    <citation type="journal article" date="2021" name="PeerJ">
        <title>Extensive microbial diversity within the chicken gut microbiome revealed by metagenomics and culture.</title>
        <authorList>
            <person name="Gilroy R."/>
            <person name="Ravi A."/>
            <person name="Getino M."/>
            <person name="Pursley I."/>
            <person name="Horton D.L."/>
            <person name="Alikhan N.F."/>
            <person name="Baker D."/>
            <person name="Gharbi K."/>
            <person name="Hall N."/>
            <person name="Watson M."/>
            <person name="Adriaenssens E.M."/>
            <person name="Foster-Nyarko E."/>
            <person name="Jarju S."/>
            <person name="Secka A."/>
            <person name="Antonio M."/>
            <person name="Oren A."/>
            <person name="Chaudhuri R.R."/>
            <person name="La Ragione R."/>
            <person name="Hildebrand F."/>
            <person name="Pallen M.J."/>
        </authorList>
    </citation>
    <scope>NUCLEOTIDE SEQUENCE</scope>
    <source>
        <strain evidence="5">11167</strain>
    </source>
</reference>
<accession>A0A9D9E7E6</accession>
<proteinExistence type="inferred from homology"/>
<dbReference type="PROSITE" id="PS00060">
    <property type="entry name" value="ADH_IRON_2"/>
    <property type="match status" value="1"/>
</dbReference>
<dbReference type="EMBL" id="JADIMU010000019">
    <property type="protein sequence ID" value="MBO8442714.1"/>
    <property type="molecule type" value="Genomic_DNA"/>
</dbReference>
<feature type="domain" description="Alcohol dehydrogenase iron-type/glycerol dehydrogenase GldA" evidence="3">
    <location>
        <begin position="9"/>
        <end position="178"/>
    </location>
</feature>
<dbReference type="GO" id="GO:0008106">
    <property type="term" value="F:alcohol dehydrogenase (NADP+) activity"/>
    <property type="evidence" value="ECO:0007669"/>
    <property type="project" value="TreeGrafter"/>
</dbReference>
<dbReference type="Gene3D" id="3.40.50.1970">
    <property type="match status" value="1"/>
</dbReference>
<dbReference type="GO" id="GO:0046872">
    <property type="term" value="F:metal ion binding"/>
    <property type="evidence" value="ECO:0007669"/>
    <property type="project" value="InterPro"/>
</dbReference>
<keyword evidence="2" id="KW-0560">Oxidoreductase</keyword>
<feature type="domain" description="Fe-containing alcohol dehydrogenase-like C-terminal" evidence="4">
    <location>
        <begin position="189"/>
        <end position="391"/>
    </location>
</feature>
<dbReference type="AlphaFoldDB" id="A0A9D9E7E6"/>
<dbReference type="GO" id="GO:1990362">
    <property type="term" value="F:butanol dehydrogenase (NAD+) activity"/>
    <property type="evidence" value="ECO:0007669"/>
    <property type="project" value="InterPro"/>
</dbReference>
<evidence type="ECO:0000313" key="5">
    <source>
        <dbReference type="EMBL" id="MBO8442714.1"/>
    </source>
</evidence>
<evidence type="ECO:0000256" key="2">
    <source>
        <dbReference type="ARBA" id="ARBA00023002"/>
    </source>
</evidence>
<evidence type="ECO:0000256" key="1">
    <source>
        <dbReference type="ARBA" id="ARBA00007358"/>
    </source>
</evidence>
<dbReference type="PANTHER" id="PTHR43633">
    <property type="entry name" value="ALCOHOL DEHYDROGENASE YQHD"/>
    <property type="match status" value="1"/>
</dbReference>
<dbReference type="InterPro" id="IPR001670">
    <property type="entry name" value="ADH_Fe/GldA"/>
</dbReference>
<comment type="similarity">
    <text evidence="1">Belongs to the iron-containing alcohol dehydrogenase family.</text>
</comment>